<dbReference type="PANTHER" id="PTHR44846:SF1">
    <property type="entry name" value="MANNOSYL-D-GLYCERATE TRANSPORT_METABOLISM SYSTEM REPRESSOR MNGR-RELATED"/>
    <property type="match status" value="1"/>
</dbReference>
<dbReference type="InterPro" id="IPR011663">
    <property type="entry name" value="UTRA"/>
</dbReference>
<dbReference type="Pfam" id="PF07702">
    <property type="entry name" value="UTRA"/>
    <property type="match status" value="1"/>
</dbReference>
<dbReference type="InterPro" id="IPR000524">
    <property type="entry name" value="Tscrpt_reg_HTH_GntR"/>
</dbReference>
<organism evidence="5 6">
    <name type="scientific">Paenibacillus beijingensis</name>
    <dbReference type="NCBI Taxonomy" id="1126833"/>
    <lineage>
        <taxon>Bacteria</taxon>
        <taxon>Bacillati</taxon>
        <taxon>Bacillota</taxon>
        <taxon>Bacilli</taxon>
        <taxon>Bacillales</taxon>
        <taxon>Paenibacillaceae</taxon>
        <taxon>Paenibacillus</taxon>
    </lineage>
</organism>
<dbReference type="GO" id="GO:0003677">
    <property type="term" value="F:DNA binding"/>
    <property type="evidence" value="ECO:0007669"/>
    <property type="project" value="UniProtKB-KW"/>
</dbReference>
<dbReference type="SUPFAM" id="SSF46785">
    <property type="entry name" value="Winged helix' DNA-binding domain"/>
    <property type="match status" value="1"/>
</dbReference>
<dbReference type="InterPro" id="IPR028978">
    <property type="entry name" value="Chorismate_lyase_/UTRA_dom_sf"/>
</dbReference>
<dbReference type="PANTHER" id="PTHR44846">
    <property type="entry name" value="MANNOSYL-D-GLYCERATE TRANSPORT/METABOLISM SYSTEM REPRESSOR MNGR-RELATED"/>
    <property type="match status" value="1"/>
</dbReference>
<dbReference type="STRING" id="1126833.VN24_16420"/>
<name>A0A0D5NKS2_9BACL</name>
<dbReference type="PROSITE" id="PS50949">
    <property type="entry name" value="HTH_GNTR"/>
    <property type="match status" value="1"/>
</dbReference>
<evidence type="ECO:0000313" key="5">
    <source>
        <dbReference type="EMBL" id="AJY75851.1"/>
    </source>
</evidence>
<dbReference type="HOGENOM" id="CLU_063236_2_1_9"/>
<dbReference type="Gene3D" id="1.10.10.10">
    <property type="entry name" value="Winged helix-like DNA-binding domain superfamily/Winged helix DNA-binding domain"/>
    <property type="match status" value="1"/>
</dbReference>
<feature type="domain" description="HTH gntR-type" evidence="4">
    <location>
        <begin position="8"/>
        <end position="76"/>
    </location>
</feature>
<evidence type="ECO:0000256" key="2">
    <source>
        <dbReference type="ARBA" id="ARBA00023125"/>
    </source>
</evidence>
<reference evidence="5 6" key="1">
    <citation type="journal article" date="2015" name="J. Biotechnol.">
        <title>Complete genome sequence of Paenibacillus beijingensis 7188(T) (=DSM 24997(T)), a novel rhizobacterium from jujube garden soil.</title>
        <authorList>
            <person name="Kwak Y."/>
            <person name="Shin J.H."/>
        </authorList>
    </citation>
    <scope>NUCLEOTIDE SEQUENCE [LARGE SCALE GENOMIC DNA]</scope>
    <source>
        <strain evidence="5 6">DSM 24997</strain>
    </source>
</reference>
<keyword evidence="3" id="KW-0804">Transcription</keyword>
<dbReference type="InterPro" id="IPR036390">
    <property type="entry name" value="WH_DNA-bd_sf"/>
</dbReference>
<dbReference type="FunFam" id="1.10.10.10:FF:000079">
    <property type="entry name" value="GntR family transcriptional regulator"/>
    <property type="match status" value="1"/>
</dbReference>
<dbReference type="InterPro" id="IPR036388">
    <property type="entry name" value="WH-like_DNA-bd_sf"/>
</dbReference>
<dbReference type="Gene3D" id="3.40.1410.10">
    <property type="entry name" value="Chorismate lyase-like"/>
    <property type="match status" value="1"/>
</dbReference>
<dbReference type="CDD" id="cd07377">
    <property type="entry name" value="WHTH_GntR"/>
    <property type="match status" value="1"/>
</dbReference>
<evidence type="ECO:0000313" key="6">
    <source>
        <dbReference type="Proteomes" id="UP000032633"/>
    </source>
</evidence>
<dbReference type="Pfam" id="PF00392">
    <property type="entry name" value="GntR"/>
    <property type="match status" value="1"/>
</dbReference>
<dbReference type="EMBL" id="CP011058">
    <property type="protein sequence ID" value="AJY75851.1"/>
    <property type="molecule type" value="Genomic_DNA"/>
</dbReference>
<dbReference type="SUPFAM" id="SSF64288">
    <property type="entry name" value="Chorismate lyase-like"/>
    <property type="match status" value="1"/>
</dbReference>
<evidence type="ECO:0000256" key="1">
    <source>
        <dbReference type="ARBA" id="ARBA00023015"/>
    </source>
</evidence>
<gene>
    <name evidence="5" type="ORF">VN24_16420</name>
</gene>
<dbReference type="AlphaFoldDB" id="A0A0D5NKS2"/>
<keyword evidence="6" id="KW-1185">Reference proteome</keyword>
<keyword evidence="2" id="KW-0238">DNA-binding</keyword>
<dbReference type="OrthoDB" id="457376at2"/>
<proteinExistence type="predicted"/>
<dbReference type="RefSeq" id="WP_045671279.1">
    <property type="nucleotide sequence ID" value="NZ_CP011058.1"/>
</dbReference>
<dbReference type="PATRIC" id="fig|1126833.4.peg.3597"/>
<dbReference type="SMART" id="SM00345">
    <property type="entry name" value="HTH_GNTR"/>
    <property type="match status" value="1"/>
</dbReference>
<reference evidence="6" key="2">
    <citation type="submission" date="2015-03" db="EMBL/GenBank/DDBJ databases">
        <title>Genome sequence of Paenibacillus beijingensis strain DSM 24997T.</title>
        <authorList>
            <person name="Kwak Y."/>
            <person name="Shin J.-H."/>
        </authorList>
    </citation>
    <scope>NUCLEOTIDE SEQUENCE [LARGE SCALE GENOMIC DNA]</scope>
    <source>
        <strain evidence="6">DSM 24997</strain>
    </source>
</reference>
<evidence type="ECO:0000256" key="3">
    <source>
        <dbReference type="ARBA" id="ARBA00023163"/>
    </source>
</evidence>
<keyword evidence="1" id="KW-0805">Transcription regulation</keyword>
<accession>A0A0D5NKS2</accession>
<protein>
    <submittedName>
        <fullName evidence="5">GntR family transcriptional regulator</fullName>
    </submittedName>
</protein>
<sequence length="233" mass="26956">MLNRNDSVPLYVQLQNMIRDNILSGRYKQGETIPSETQMMNMYDVTRTTIRKAISNLVNEGLLMQIHGKGTLVCLREMKQNIWNFSGFTDSIRKKNETPVSHVLEKQIVVENKTRFLKLVRLRGMKRETNTLWLTIDTSYIPLSLFPGIDRYDFAEQSLYNVMNRQYNKIPQKATLGIYPIIGDSRTKQLFGYEADIPLIMAKGEVFDEKGVETEKVEVIYGPNVEFKVATYV</sequence>
<dbReference type="InterPro" id="IPR050679">
    <property type="entry name" value="Bact_HTH_transcr_reg"/>
</dbReference>
<dbReference type="KEGG" id="pbj:VN24_16420"/>
<dbReference type="GO" id="GO:0045892">
    <property type="term" value="P:negative regulation of DNA-templated transcription"/>
    <property type="evidence" value="ECO:0007669"/>
    <property type="project" value="TreeGrafter"/>
</dbReference>
<evidence type="ECO:0000259" key="4">
    <source>
        <dbReference type="PROSITE" id="PS50949"/>
    </source>
</evidence>
<dbReference type="GO" id="GO:0003700">
    <property type="term" value="F:DNA-binding transcription factor activity"/>
    <property type="evidence" value="ECO:0007669"/>
    <property type="project" value="InterPro"/>
</dbReference>
<dbReference type="Proteomes" id="UP000032633">
    <property type="component" value="Chromosome"/>
</dbReference>
<dbReference type="PRINTS" id="PR00035">
    <property type="entry name" value="HTHGNTR"/>
</dbReference>